<dbReference type="OrthoDB" id="164921at2759"/>
<dbReference type="AlphaFoldDB" id="A0A139ALN1"/>
<sequence length="333" mass="37991">MTVPFINDPSGRTVQIHYLCSGPINNSFPVIFWEADITHGMSDFWGLQMTFADAGYRSCVWDKLGQGYSDYYFFDTTSQYQDQYYHNFISMLTEKKPMIFASWSGGAGSQYQYALQHPENVHSMLFIDVAPFGIEWEMERVFKNLTAQQTAEYKRIDRLGRNAIFGILRALGVPWGLSTIFVPPPTPGSYKPADRVDEYRWFYITEKTWTSQFFLLDEYFNDTNNPYAISLPTTSTISINNLMVRQNTSTLTAVRCTGPIAVGSAACSDQVARDVYLQDKKVELWRNLTSNLARPGNLSFCTDETCKGDSFVLRNPAMTLREFKRIYAGVSIP</sequence>
<dbReference type="Proteomes" id="UP000070544">
    <property type="component" value="Unassembled WGS sequence"/>
</dbReference>
<evidence type="ECO:0000313" key="2">
    <source>
        <dbReference type="Proteomes" id="UP000070544"/>
    </source>
</evidence>
<dbReference type="SUPFAM" id="SSF53474">
    <property type="entry name" value="alpha/beta-Hydrolases"/>
    <property type="match status" value="1"/>
</dbReference>
<evidence type="ECO:0008006" key="3">
    <source>
        <dbReference type="Google" id="ProtNLM"/>
    </source>
</evidence>
<proteinExistence type="predicted"/>
<name>A0A139ALN1_GONPJ</name>
<evidence type="ECO:0000313" key="1">
    <source>
        <dbReference type="EMBL" id="KXS17659.1"/>
    </source>
</evidence>
<dbReference type="InterPro" id="IPR029058">
    <property type="entry name" value="AB_hydrolase_fold"/>
</dbReference>
<accession>A0A139ALN1</accession>
<gene>
    <name evidence="1" type="ORF">M427DRAFT_255930</name>
</gene>
<reference evidence="1 2" key="1">
    <citation type="journal article" date="2015" name="Genome Biol. Evol.">
        <title>Phylogenomic analyses indicate that early fungi evolved digesting cell walls of algal ancestors of land plants.</title>
        <authorList>
            <person name="Chang Y."/>
            <person name="Wang S."/>
            <person name="Sekimoto S."/>
            <person name="Aerts A.L."/>
            <person name="Choi C."/>
            <person name="Clum A."/>
            <person name="LaButti K.M."/>
            <person name="Lindquist E.A."/>
            <person name="Yee Ngan C."/>
            <person name="Ohm R.A."/>
            <person name="Salamov A.A."/>
            <person name="Grigoriev I.V."/>
            <person name="Spatafora J.W."/>
            <person name="Berbee M.L."/>
        </authorList>
    </citation>
    <scope>NUCLEOTIDE SEQUENCE [LARGE SCALE GENOMIC DNA]</scope>
    <source>
        <strain evidence="1 2">JEL478</strain>
    </source>
</reference>
<organism evidence="1 2">
    <name type="scientific">Gonapodya prolifera (strain JEL478)</name>
    <name type="common">Monoblepharis prolifera</name>
    <dbReference type="NCBI Taxonomy" id="1344416"/>
    <lineage>
        <taxon>Eukaryota</taxon>
        <taxon>Fungi</taxon>
        <taxon>Fungi incertae sedis</taxon>
        <taxon>Chytridiomycota</taxon>
        <taxon>Chytridiomycota incertae sedis</taxon>
        <taxon>Monoblepharidomycetes</taxon>
        <taxon>Monoblepharidales</taxon>
        <taxon>Gonapodyaceae</taxon>
        <taxon>Gonapodya</taxon>
    </lineage>
</organism>
<keyword evidence="2" id="KW-1185">Reference proteome</keyword>
<protein>
    <recommendedName>
        <fullName evidence="3">Alpha/beta-hydrolase</fullName>
    </recommendedName>
</protein>
<dbReference type="Gene3D" id="3.40.50.1820">
    <property type="entry name" value="alpha/beta hydrolase"/>
    <property type="match status" value="1"/>
</dbReference>
<dbReference type="EMBL" id="KQ965746">
    <property type="protein sequence ID" value="KXS17659.1"/>
    <property type="molecule type" value="Genomic_DNA"/>
</dbReference>